<dbReference type="AlphaFoldDB" id="A0A1C3XJL1"/>
<dbReference type="EMBL" id="FMAE01000033">
    <property type="protein sequence ID" value="SCB52453.1"/>
    <property type="molecule type" value="Genomic_DNA"/>
</dbReference>
<reference evidence="1 2" key="1">
    <citation type="submission" date="2016-08" db="EMBL/GenBank/DDBJ databases">
        <authorList>
            <person name="Seilhamer J.J."/>
        </authorList>
    </citation>
    <scope>NUCLEOTIDE SEQUENCE [LARGE SCALE GENOMIC DNA]</scope>
    <source>
        <strain evidence="1 2">CCBAU 10071</strain>
    </source>
</reference>
<evidence type="ECO:0000313" key="1">
    <source>
        <dbReference type="EMBL" id="SCB52453.1"/>
    </source>
</evidence>
<proteinExistence type="predicted"/>
<evidence type="ECO:0000313" key="2">
    <source>
        <dbReference type="Proteomes" id="UP000183174"/>
    </source>
</evidence>
<accession>A0A1C3XJL1</accession>
<name>A0A1C3XJL1_9BRAD</name>
<sequence length="54" mass="6069">MGLHIQAQVLLLAHAPKLNCAVLKRQNETDVSLDFKSLHLCPNWFNNVVADNEV</sequence>
<protein>
    <submittedName>
        <fullName evidence="1">Uncharacterized protein</fullName>
    </submittedName>
</protein>
<organism evidence="1 2">
    <name type="scientific">Bradyrhizobium yuanmingense</name>
    <dbReference type="NCBI Taxonomy" id="108015"/>
    <lineage>
        <taxon>Bacteria</taxon>
        <taxon>Pseudomonadati</taxon>
        <taxon>Pseudomonadota</taxon>
        <taxon>Alphaproteobacteria</taxon>
        <taxon>Hyphomicrobiales</taxon>
        <taxon>Nitrobacteraceae</taxon>
        <taxon>Bradyrhizobium</taxon>
    </lineage>
</organism>
<gene>
    <name evidence="1" type="ORF">GA0061099_10336</name>
</gene>
<dbReference type="Proteomes" id="UP000183174">
    <property type="component" value="Unassembled WGS sequence"/>
</dbReference>